<dbReference type="SUPFAM" id="SSF52821">
    <property type="entry name" value="Rhodanese/Cell cycle control phosphatase"/>
    <property type="match status" value="1"/>
</dbReference>
<feature type="domain" description="Rhodanese" evidence="1">
    <location>
        <begin position="114"/>
        <end position="175"/>
    </location>
</feature>
<evidence type="ECO:0000313" key="3">
    <source>
        <dbReference type="Proteomes" id="UP000190460"/>
    </source>
</evidence>
<dbReference type="Proteomes" id="UP000190460">
    <property type="component" value="Unassembled WGS sequence"/>
</dbReference>
<dbReference type="STRING" id="92487.SAMN02745130_00686"/>
<dbReference type="OrthoDB" id="176845at2"/>
<dbReference type="Gene3D" id="3.40.250.10">
    <property type="entry name" value="Rhodanese-like domain"/>
    <property type="match status" value="1"/>
</dbReference>
<proteinExistence type="predicted"/>
<dbReference type="PROSITE" id="PS51257">
    <property type="entry name" value="PROKAR_LIPOPROTEIN"/>
    <property type="match status" value="1"/>
</dbReference>
<dbReference type="RefSeq" id="WP_078921163.1">
    <property type="nucleotide sequence ID" value="NZ_FUYB01000002.1"/>
</dbReference>
<accession>A0A1T4VZH2</accession>
<dbReference type="CDD" id="cd00158">
    <property type="entry name" value="RHOD"/>
    <property type="match status" value="1"/>
</dbReference>
<dbReference type="NCBIfam" id="TIGR03865">
    <property type="entry name" value="PQQ_CXXCW"/>
    <property type="match status" value="1"/>
</dbReference>
<evidence type="ECO:0000259" key="1">
    <source>
        <dbReference type="PROSITE" id="PS50206"/>
    </source>
</evidence>
<keyword evidence="3" id="KW-1185">Reference proteome</keyword>
<dbReference type="EMBL" id="FUYB01000002">
    <property type="protein sequence ID" value="SKA70208.1"/>
    <property type="molecule type" value="Genomic_DNA"/>
</dbReference>
<dbReference type="InterPro" id="IPR022376">
    <property type="entry name" value="PQQ_CXXCW"/>
</dbReference>
<dbReference type="PROSITE" id="PS50206">
    <property type="entry name" value="RHODANESE_3"/>
    <property type="match status" value="1"/>
</dbReference>
<reference evidence="2 3" key="1">
    <citation type="submission" date="2017-02" db="EMBL/GenBank/DDBJ databases">
        <authorList>
            <person name="Peterson S.W."/>
        </authorList>
    </citation>
    <scope>NUCLEOTIDE SEQUENCE [LARGE SCALE GENOMIC DNA]</scope>
    <source>
        <strain evidence="2 3">ATCC 49788</strain>
    </source>
</reference>
<dbReference type="AlphaFoldDB" id="A0A1T4VZH2"/>
<dbReference type="InterPro" id="IPR001763">
    <property type="entry name" value="Rhodanese-like_dom"/>
</dbReference>
<name>A0A1T4VZH2_9GAMM</name>
<dbReference type="InterPro" id="IPR036873">
    <property type="entry name" value="Rhodanese-like_dom_sf"/>
</dbReference>
<dbReference type="Pfam" id="PF00581">
    <property type="entry name" value="Rhodanese"/>
    <property type="match status" value="1"/>
</dbReference>
<sequence length="184" mass="21060">MRVWLFIIGFGLASCYANECVRTREMPTGLKLDHYRSPTPACVPQGVTLATAELKTLIETEQPVLIDVMAVYLREDQEFGATWLVNEPHFNLPQSVWLPNTGYGTLEPKIEAWFKAQLAQLTAGNLNRPLVFYCVADCWMSWNAVQRVRAYGYQHVYWYKEGIDGWKAAGWPLVNSEPQPFDQK</sequence>
<evidence type="ECO:0000313" key="2">
    <source>
        <dbReference type="EMBL" id="SKA70208.1"/>
    </source>
</evidence>
<gene>
    <name evidence="2" type="ORF">SAMN02745130_00686</name>
</gene>
<protein>
    <submittedName>
        <fullName evidence="2">PQQ-dependent catabolism-associated CXXCW motif protein</fullName>
    </submittedName>
</protein>
<organism evidence="2 3">
    <name type="scientific">Thiothrix eikelboomii</name>
    <dbReference type="NCBI Taxonomy" id="92487"/>
    <lineage>
        <taxon>Bacteria</taxon>
        <taxon>Pseudomonadati</taxon>
        <taxon>Pseudomonadota</taxon>
        <taxon>Gammaproteobacteria</taxon>
        <taxon>Thiotrichales</taxon>
        <taxon>Thiotrichaceae</taxon>
        <taxon>Thiothrix</taxon>
    </lineage>
</organism>